<dbReference type="InterPro" id="IPR036593">
    <property type="entry name" value="CPE0013-like_sf"/>
</dbReference>
<dbReference type="EMBL" id="JBBNOP010000005">
    <property type="protein sequence ID" value="MEQ3362776.1"/>
    <property type="molecule type" value="Genomic_DNA"/>
</dbReference>
<accession>A0ABV1JCG4</accession>
<dbReference type="RefSeq" id="WP_102375023.1">
    <property type="nucleotide sequence ID" value="NZ_DBFADM010000017.1"/>
</dbReference>
<protein>
    <submittedName>
        <fullName evidence="1">DUF1667 domain-containing protein</fullName>
    </submittedName>
</protein>
<dbReference type="PANTHER" id="PTHR39450:SF1">
    <property type="entry name" value="DUF1667 DOMAIN-CONTAINING PROTEIN"/>
    <property type="match status" value="1"/>
</dbReference>
<dbReference type="PANTHER" id="PTHR39450">
    <property type="entry name" value="MOLYBDOPTERIN OXIDOREDUCTASE, 4FE-4S CLUSTER-BINDING SUBUNIT"/>
    <property type="match status" value="1"/>
</dbReference>
<name>A0ABV1JCG4_9ACTN</name>
<proteinExistence type="predicted"/>
<dbReference type="SUPFAM" id="SSF160148">
    <property type="entry name" value="CPE0013-like"/>
    <property type="match status" value="1"/>
</dbReference>
<dbReference type="Gene3D" id="3.10.530.10">
    <property type="entry name" value="CPE0013-like"/>
    <property type="match status" value="1"/>
</dbReference>
<dbReference type="Pfam" id="PF07892">
    <property type="entry name" value="DUF1667"/>
    <property type="match status" value="1"/>
</dbReference>
<reference evidence="1 2" key="1">
    <citation type="submission" date="2024-04" db="EMBL/GenBank/DDBJ databases">
        <title>Human intestinal bacterial collection.</title>
        <authorList>
            <person name="Pauvert C."/>
            <person name="Hitch T.C.A."/>
            <person name="Clavel T."/>
        </authorList>
    </citation>
    <scope>NUCLEOTIDE SEQUENCE [LARGE SCALE GENOMIC DNA]</scope>
    <source>
        <strain evidence="1 2">CLA-KB-H42</strain>
    </source>
</reference>
<gene>
    <name evidence="1" type="ORF">AAA083_07290</name>
</gene>
<keyword evidence="2" id="KW-1185">Reference proteome</keyword>
<comment type="caution">
    <text evidence="1">The sequence shown here is derived from an EMBL/GenBank/DDBJ whole genome shotgun (WGS) entry which is preliminary data.</text>
</comment>
<dbReference type="InterPro" id="IPR012460">
    <property type="entry name" value="DUF1667"/>
</dbReference>
<sequence length="123" mass="12905">MQFATEVKTYTCICCPLGCQLEVSFDEEGALSEVSGYTCARGREYALEEAVRPVRMVTAIVCAEGSLEPLSVKTAAPVPKESLADVLAAIRELRPKAPVSAGSVLVEDVCGTGVAVVATKDIP</sequence>
<dbReference type="Proteomes" id="UP001487305">
    <property type="component" value="Unassembled WGS sequence"/>
</dbReference>
<evidence type="ECO:0000313" key="2">
    <source>
        <dbReference type="Proteomes" id="UP001487305"/>
    </source>
</evidence>
<organism evidence="1 2">
    <name type="scientific">Raoultibacter massiliensis</name>
    <dbReference type="NCBI Taxonomy" id="1852371"/>
    <lineage>
        <taxon>Bacteria</taxon>
        <taxon>Bacillati</taxon>
        <taxon>Actinomycetota</taxon>
        <taxon>Coriobacteriia</taxon>
        <taxon>Eggerthellales</taxon>
        <taxon>Eggerthellaceae</taxon>
        <taxon>Raoultibacter</taxon>
    </lineage>
</organism>
<evidence type="ECO:0000313" key="1">
    <source>
        <dbReference type="EMBL" id="MEQ3362776.1"/>
    </source>
</evidence>